<dbReference type="RefSeq" id="XP_066009867.1">
    <property type="nucleotide sequence ID" value="XM_066150747.1"/>
</dbReference>
<keyword evidence="5" id="KW-0539">Nucleus</keyword>
<dbReference type="InterPro" id="IPR021765">
    <property type="entry name" value="UstYa-like"/>
</dbReference>
<dbReference type="InterPro" id="IPR052035">
    <property type="entry name" value="ZnF_BED_domain_contain"/>
</dbReference>
<evidence type="ECO:0000256" key="4">
    <source>
        <dbReference type="ARBA" id="ARBA00022833"/>
    </source>
</evidence>
<dbReference type="PANTHER" id="PTHR46481:SF10">
    <property type="entry name" value="ZINC FINGER BED DOMAIN-CONTAINING PROTEIN 39"/>
    <property type="match status" value="1"/>
</dbReference>
<proteinExistence type="inferred from homology"/>
<gene>
    <name evidence="9" type="primary">ustYa-5</name>
    <name evidence="9" type="ORF">CGGC5_v000948</name>
</gene>
<dbReference type="GO" id="GO:0046983">
    <property type="term" value="F:protein dimerization activity"/>
    <property type="evidence" value="ECO:0007669"/>
    <property type="project" value="InterPro"/>
</dbReference>
<organism evidence="9 10">
    <name type="scientific">Colletotrichum fructicola (strain Nara gc5)</name>
    <name type="common">Anthracnose fungus</name>
    <name type="synonym">Colletotrichum gloeosporioides (strain Nara gc5)</name>
    <dbReference type="NCBI Taxonomy" id="1213859"/>
    <lineage>
        <taxon>Eukaryota</taxon>
        <taxon>Fungi</taxon>
        <taxon>Dikarya</taxon>
        <taxon>Ascomycota</taxon>
        <taxon>Pezizomycotina</taxon>
        <taxon>Sordariomycetes</taxon>
        <taxon>Hypocreomycetidae</taxon>
        <taxon>Glomerellales</taxon>
        <taxon>Glomerellaceae</taxon>
        <taxon>Colletotrichum</taxon>
        <taxon>Colletotrichum gloeosporioides species complex</taxon>
    </lineage>
</organism>
<accession>A0A7J6JNR3</accession>
<dbReference type="InParanoid" id="A0A7J6JNR3"/>
<protein>
    <submittedName>
        <fullName evidence="9">Oxidase ustYa</fullName>
    </submittedName>
</protein>
<dbReference type="InterPro" id="IPR008906">
    <property type="entry name" value="HATC_C_dom"/>
</dbReference>
<keyword evidence="3" id="KW-0863">Zinc-finger</keyword>
<evidence type="ECO:0000256" key="2">
    <source>
        <dbReference type="ARBA" id="ARBA00022723"/>
    </source>
</evidence>
<dbReference type="Pfam" id="PF11807">
    <property type="entry name" value="UstYa"/>
    <property type="match status" value="1"/>
</dbReference>
<dbReference type="OrthoDB" id="4849884at2759"/>
<name>A0A7J6JNR3_COLFN</name>
<dbReference type="InterPro" id="IPR012337">
    <property type="entry name" value="RNaseH-like_sf"/>
</dbReference>
<dbReference type="GO" id="GO:0008270">
    <property type="term" value="F:zinc ion binding"/>
    <property type="evidence" value="ECO:0007669"/>
    <property type="project" value="UniProtKB-KW"/>
</dbReference>
<evidence type="ECO:0000256" key="5">
    <source>
        <dbReference type="ARBA" id="ARBA00023242"/>
    </source>
</evidence>
<sequence>MMTSTMLSPTPLTTNALQLLRSPPSVTTQVASSLSIVLPSNPSILDLPTITWHNKRYVVEEQLARKGGRGRKSWIKDHGVFLVELCDEGPAGAYWCCQRCDSKGKPEFFSAAASSSAADHLRRCHQITQWDPSSDDISSGKLSIAQRMVLLCQKGGRDLCLSIIITNDLPFDHFRDDFVQQLLRLHNPSLVEEVPWGRTVMMDHLPLFFTRGQAYVKAELHSALTKIHIGFDLWTSPNNYAYLAVTAHFVNNMGQHKSRLIAFNHMSGDHSGLNLSNNIYETLQQWKITSQVGVVVCDNASNNDTCVFALFKRLNPTMNQLDCQARRMRCYGHILNLLARALLFGADREVFEAESLFYQTVHHEEEDLRLWRKTGPVGKLRNIVKFIRASPQRSERFRKAAQEVDAGSDFELFAQGSKESHLLLNNETRWTSTYLMIHRALQKRAEIETYVNWVQEQDVATRRIPDDDLLSSEDWKVLVEIRSILEPFYLQTKRTEGWGKGDGHGRLWEVMTGMEYLLEHLEEWKSLYNSILHPIDSQQEDESSTIDLTADEESLPSQTRSGRPIRSSVDSQTQPLQESILPQHVREDWSQRTARFRDLSSSYQEHLRTSVELAWQKLSSYYTKLEESPLFAASVILHPSLGISYLEAVWDEGVQLEWVRDAKKGLRDYFDRWYRSEEESDDPTAVFEITLPSHEDSHFRQWVQSKRGCETSRQQDELETYLRQPPQPTGDPIEWWRDHKSTYPLLSRLALDVMATPAMATDSAALVKPNDSGISAFHQLHCLYMIREGYYALAVNGTLMGADASPESRPWNHTQDGHLDHCFDYLQQSLMCFADPTLEESPVDKEPGWNVTHVCNDWDKLFDWAKTNRYDDAVGIDTGV</sequence>
<comment type="caution">
    <text evidence="9">The sequence shown here is derived from an EMBL/GenBank/DDBJ whole genome shotgun (WGS) entry which is preliminary data.</text>
</comment>
<dbReference type="Pfam" id="PF05699">
    <property type="entry name" value="Dimer_Tnp_hAT"/>
    <property type="match status" value="1"/>
</dbReference>
<comment type="subcellular location">
    <subcellularLocation>
        <location evidence="1">Nucleus</location>
    </subcellularLocation>
</comment>
<evidence type="ECO:0000256" key="1">
    <source>
        <dbReference type="ARBA" id="ARBA00004123"/>
    </source>
</evidence>
<dbReference type="AlphaFoldDB" id="A0A7J6JNR3"/>
<keyword evidence="4" id="KW-0862">Zinc</keyword>
<keyword evidence="2" id="KW-0479">Metal-binding</keyword>
<dbReference type="GeneID" id="43604198"/>
<evidence type="ECO:0000259" key="8">
    <source>
        <dbReference type="Pfam" id="PF05699"/>
    </source>
</evidence>
<feature type="compositionally biased region" description="Polar residues" evidence="7">
    <location>
        <begin position="568"/>
        <end position="577"/>
    </location>
</feature>
<comment type="similarity">
    <text evidence="6">Belongs to the ustYa family.</text>
</comment>
<feature type="domain" description="HAT C-terminal dimerisation" evidence="8">
    <location>
        <begin position="717"/>
        <end position="761"/>
    </location>
</feature>
<evidence type="ECO:0000256" key="3">
    <source>
        <dbReference type="ARBA" id="ARBA00022771"/>
    </source>
</evidence>
<feature type="compositionally biased region" description="Acidic residues" evidence="7">
    <location>
        <begin position="539"/>
        <end position="554"/>
    </location>
</feature>
<evidence type="ECO:0000313" key="10">
    <source>
        <dbReference type="Proteomes" id="UP000011096"/>
    </source>
</evidence>
<feature type="region of interest" description="Disordered" evidence="7">
    <location>
        <begin position="539"/>
        <end position="582"/>
    </location>
</feature>
<dbReference type="GO" id="GO:0005634">
    <property type="term" value="C:nucleus"/>
    <property type="evidence" value="ECO:0007669"/>
    <property type="project" value="UniProtKB-SubCell"/>
</dbReference>
<evidence type="ECO:0000256" key="7">
    <source>
        <dbReference type="SAM" id="MobiDB-lite"/>
    </source>
</evidence>
<reference evidence="9 10" key="1">
    <citation type="submission" date="2012-08" db="EMBL/GenBank/DDBJ databases">
        <authorList>
            <person name="Gan P.H.P."/>
            <person name="Ikeda K."/>
            <person name="Irieda H."/>
            <person name="Narusaka M."/>
            <person name="O'Connell R.J."/>
            <person name="Narusaka Y."/>
            <person name="Takano Y."/>
            <person name="Kubo Y."/>
            <person name="Shirasu K."/>
        </authorList>
    </citation>
    <scope>NUCLEOTIDE SEQUENCE [LARGE SCALE GENOMIC DNA]</scope>
    <source>
        <strain evidence="9 10">Nara gc5</strain>
    </source>
</reference>
<dbReference type="PANTHER" id="PTHR46481">
    <property type="entry name" value="ZINC FINGER BED DOMAIN-CONTAINING PROTEIN 4"/>
    <property type="match status" value="1"/>
</dbReference>
<dbReference type="Proteomes" id="UP000011096">
    <property type="component" value="Unassembled WGS sequence"/>
</dbReference>
<reference evidence="9 10" key="2">
    <citation type="submission" date="2020-04" db="EMBL/GenBank/DDBJ databases">
        <title>Genome sequencing and assembly of multiple isolates from the Colletotrichum gloeosporioides species complex.</title>
        <authorList>
            <person name="Gan P."/>
            <person name="Shirasu K."/>
        </authorList>
    </citation>
    <scope>NUCLEOTIDE SEQUENCE [LARGE SCALE GENOMIC DNA]</scope>
    <source>
        <strain evidence="9 10">Nara gc5</strain>
    </source>
</reference>
<evidence type="ECO:0000256" key="6">
    <source>
        <dbReference type="ARBA" id="ARBA00035112"/>
    </source>
</evidence>
<dbReference type="SUPFAM" id="SSF53098">
    <property type="entry name" value="Ribonuclease H-like"/>
    <property type="match status" value="1"/>
</dbReference>
<keyword evidence="10" id="KW-1185">Reference proteome</keyword>
<dbReference type="GO" id="GO:0043386">
    <property type="term" value="P:mycotoxin biosynthetic process"/>
    <property type="evidence" value="ECO:0007669"/>
    <property type="project" value="InterPro"/>
</dbReference>
<evidence type="ECO:0000313" key="9">
    <source>
        <dbReference type="EMBL" id="KAF4492088.1"/>
    </source>
</evidence>
<dbReference type="EMBL" id="ANPB02000001">
    <property type="protein sequence ID" value="KAF4492088.1"/>
    <property type="molecule type" value="Genomic_DNA"/>
</dbReference>